<proteinExistence type="predicted"/>
<dbReference type="AlphaFoldDB" id="A0A067TM14"/>
<gene>
    <name evidence="2" type="ORF">GALMADRAFT_236994</name>
</gene>
<accession>A0A067TM14</accession>
<feature type="compositionally biased region" description="Polar residues" evidence="1">
    <location>
        <begin position="56"/>
        <end position="67"/>
    </location>
</feature>
<evidence type="ECO:0000313" key="2">
    <source>
        <dbReference type="EMBL" id="KDR84280.1"/>
    </source>
</evidence>
<dbReference type="HOGENOM" id="CLU_2527609_0_0_1"/>
<dbReference type="EMBL" id="KL142368">
    <property type="protein sequence ID" value="KDR84280.1"/>
    <property type="molecule type" value="Genomic_DNA"/>
</dbReference>
<name>A0A067TM14_GALM3</name>
<keyword evidence="3" id="KW-1185">Reference proteome</keyword>
<evidence type="ECO:0000313" key="3">
    <source>
        <dbReference type="Proteomes" id="UP000027222"/>
    </source>
</evidence>
<feature type="region of interest" description="Disordered" evidence="1">
    <location>
        <begin position="54"/>
        <end position="73"/>
    </location>
</feature>
<dbReference type="Proteomes" id="UP000027222">
    <property type="component" value="Unassembled WGS sequence"/>
</dbReference>
<organism evidence="2 3">
    <name type="scientific">Galerina marginata (strain CBS 339.88)</name>
    <dbReference type="NCBI Taxonomy" id="685588"/>
    <lineage>
        <taxon>Eukaryota</taxon>
        <taxon>Fungi</taxon>
        <taxon>Dikarya</taxon>
        <taxon>Basidiomycota</taxon>
        <taxon>Agaricomycotina</taxon>
        <taxon>Agaricomycetes</taxon>
        <taxon>Agaricomycetidae</taxon>
        <taxon>Agaricales</taxon>
        <taxon>Agaricineae</taxon>
        <taxon>Strophariaceae</taxon>
        <taxon>Galerina</taxon>
    </lineage>
</organism>
<reference evidence="3" key="1">
    <citation type="journal article" date="2014" name="Proc. Natl. Acad. Sci. U.S.A.">
        <title>Extensive sampling of basidiomycete genomes demonstrates inadequacy of the white-rot/brown-rot paradigm for wood decay fungi.</title>
        <authorList>
            <person name="Riley R."/>
            <person name="Salamov A.A."/>
            <person name="Brown D.W."/>
            <person name="Nagy L.G."/>
            <person name="Floudas D."/>
            <person name="Held B.W."/>
            <person name="Levasseur A."/>
            <person name="Lombard V."/>
            <person name="Morin E."/>
            <person name="Otillar R."/>
            <person name="Lindquist E.A."/>
            <person name="Sun H."/>
            <person name="LaButti K.M."/>
            <person name="Schmutz J."/>
            <person name="Jabbour D."/>
            <person name="Luo H."/>
            <person name="Baker S.E."/>
            <person name="Pisabarro A.G."/>
            <person name="Walton J.D."/>
            <person name="Blanchette R.A."/>
            <person name="Henrissat B."/>
            <person name="Martin F."/>
            <person name="Cullen D."/>
            <person name="Hibbett D.S."/>
            <person name="Grigoriev I.V."/>
        </authorList>
    </citation>
    <scope>NUCLEOTIDE SEQUENCE [LARGE SCALE GENOMIC DNA]</scope>
    <source>
        <strain evidence="3">CBS 339.88</strain>
    </source>
</reference>
<sequence>MAQYTVEFLPLASRSFKPALSEDSKADPNEMVLLSCPVEIATLHNPEFPQPVPFNEPSNFIQGSSTPHRGRHDWSVQSDHAIFL</sequence>
<evidence type="ECO:0000256" key="1">
    <source>
        <dbReference type="SAM" id="MobiDB-lite"/>
    </source>
</evidence>
<protein>
    <submittedName>
        <fullName evidence="2">Uncharacterized protein</fullName>
    </submittedName>
</protein>